<comment type="caution">
    <text evidence="7">The sequence shown here is derived from an EMBL/GenBank/DDBJ whole genome shotgun (WGS) entry which is preliminary data.</text>
</comment>
<dbReference type="GO" id="GO:0005576">
    <property type="term" value="C:extracellular region"/>
    <property type="evidence" value="ECO:0007669"/>
    <property type="project" value="UniProtKB-SubCell"/>
</dbReference>
<keyword evidence="3 5" id="KW-0964">Secreted</keyword>
<proteinExistence type="inferred from homology"/>
<dbReference type="AlphaFoldDB" id="A0A833S5K8"/>
<sequence length="97" mass="10912">MVSHTALLRQHDGKVEPQIGALENHVGEEKRLLRGRKVVDDEDDDYGISDIDDDDEEERKGGANLFSSSKLDQTLSGVKEFKRYKNLNAYGYSPSTL</sequence>
<gene>
    <name evidence="7" type="ORF">GN244_ATG19058</name>
</gene>
<evidence type="ECO:0000256" key="3">
    <source>
        <dbReference type="ARBA" id="ARBA00022525"/>
    </source>
</evidence>
<accession>A0A833S5K8</accession>
<evidence type="ECO:0000313" key="7">
    <source>
        <dbReference type="EMBL" id="KAF4029222.1"/>
    </source>
</evidence>
<dbReference type="InterPro" id="IPR031825">
    <property type="entry name" value="RXLR"/>
</dbReference>
<keyword evidence="4" id="KW-0732">Signal</keyword>
<keyword evidence="8" id="KW-1185">Reference proteome</keyword>
<evidence type="ECO:0000256" key="2">
    <source>
        <dbReference type="ARBA" id="ARBA00010400"/>
    </source>
</evidence>
<evidence type="ECO:0000256" key="6">
    <source>
        <dbReference type="SAM" id="MobiDB-lite"/>
    </source>
</evidence>
<organism evidence="7 8">
    <name type="scientific">Phytophthora infestans</name>
    <name type="common">Potato late blight agent</name>
    <name type="synonym">Botrytis infestans</name>
    <dbReference type="NCBI Taxonomy" id="4787"/>
    <lineage>
        <taxon>Eukaryota</taxon>
        <taxon>Sar</taxon>
        <taxon>Stramenopiles</taxon>
        <taxon>Oomycota</taxon>
        <taxon>Peronosporomycetes</taxon>
        <taxon>Peronosporales</taxon>
        <taxon>Peronosporaceae</taxon>
        <taxon>Phytophthora</taxon>
    </lineage>
</organism>
<evidence type="ECO:0000256" key="4">
    <source>
        <dbReference type="ARBA" id="ARBA00022729"/>
    </source>
</evidence>
<feature type="region of interest" description="Disordered" evidence="6">
    <location>
        <begin position="42"/>
        <end position="62"/>
    </location>
</feature>
<evidence type="ECO:0000256" key="1">
    <source>
        <dbReference type="ARBA" id="ARBA00004613"/>
    </source>
</evidence>
<evidence type="ECO:0000256" key="5">
    <source>
        <dbReference type="RuleBase" id="RU367124"/>
    </source>
</evidence>
<comment type="domain">
    <text evidence="5">The RxLR-dEER motif acts to carry the protein into the host cell cytoplasm through binding to cell surface phosphatidylinositol-3-phosphate.</text>
</comment>
<evidence type="ECO:0000313" key="8">
    <source>
        <dbReference type="Proteomes" id="UP000602510"/>
    </source>
</evidence>
<comment type="similarity">
    <text evidence="2 5">Belongs to the RxLR effector family.</text>
</comment>
<reference evidence="7" key="1">
    <citation type="submission" date="2020-04" db="EMBL/GenBank/DDBJ databases">
        <title>Hybrid Assembly of Korean Phytophthora infestans isolates.</title>
        <authorList>
            <person name="Prokchorchik M."/>
            <person name="Lee Y."/>
            <person name="Seo J."/>
            <person name="Cho J.-H."/>
            <person name="Park Y.-E."/>
            <person name="Jang D.-C."/>
            <person name="Im J.-S."/>
            <person name="Choi J.-G."/>
            <person name="Park H.-J."/>
            <person name="Lee G.-B."/>
            <person name="Lee Y.-G."/>
            <person name="Hong S.-Y."/>
            <person name="Cho K."/>
            <person name="Sohn K.H."/>
        </authorList>
    </citation>
    <scope>NUCLEOTIDE SEQUENCE</scope>
    <source>
        <strain evidence="7">KR_1_A1</strain>
    </source>
</reference>
<comment type="subcellular location">
    <subcellularLocation>
        <location evidence="1 5">Secreted</location>
    </subcellularLocation>
</comment>
<feature type="compositionally biased region" description="Acidic residues" evidence="6">
    <location>
        <begin position="42"/>
        <end position="57"/>
    </location>
</feature>
<protein>
    <recommendedName>
        <fullName evidence="5">RxLR effector protein</fullName>
    </recommendedName>
</protein>
<comment type="function">
    <text evidence="5">Effector that suppresses plant defense responses during pathogen infection.</text>
</comment>
<dbReference type="EMBL" id="WSZM01000860">
    <property type="protein sequence ID" value="KAF4029222.1"/>
    <property type="molecule type" value="Genomic_DNA"/>
</dbReference>
<name>A0A833S5K8_PHYIN</name>
<dbReference type="Proteomes" id="UP000602510">
    <property type="component" value="Unassembled WGS sequence"/>
</dbReference>
<dbReference type="Pfam" id="PF16810">
    <property type="entry name" value="RXLR"/>
    <property type="match status" value="1"/>
</dbReference>